<proteinExistence type="predicted"/>
<feature type="transmembrane region" description="Helical" evidence="7">
    <location>
        <begin position="46"/>
        <end position="66"/>
    </location>
</feature>
<evidence type="ECO:0000256" key="3">
    <source>
        <dbReference type="ARBA" id="ARBA00022475"/>
    </source>
</evidence>
<dbReference type="CDD" id="cd17502">
    <property type="entry name" value="MFS_Azr1_MDR_like"/>
    <property type="match status" value="1"/>
</dbReference>
<dbReference type="Proteomes" id="UP000241645">
    <property type="component" value="Unassembled WGS sequence"/>
</dbReference>
<evidence type="ECO:0000256" key="5">
    <source>
        <dbReference type="ARBA" id="ARBA00022989"/>
    </source>
</evidence>
<dbReference type="PANTHER" id="PTHR23501:SF191">
    <property type="entry name" value="VACUOLAR BASIC AMINO ACID TRANSPORTER 4"/>
    <property type="match status" value="1"/>
</dbReference>
<accession>A0ABX5FVA3</accession>
<comment type="subcellular location">
    <subcellularLocation>
        <location evidence="1">Cell membrane</location>
        <topology evidence="1">Multi-pass membrane protein</topology>
    </subcellularLocation>
</comment>
<evidence type="ECO:0000256" key="1">
    <source>
        <dbReference type="ARBA" id="ARBA00004651"/>
    </source>
</evidence>
<dbReference type="InterPro" id="IPR020846">
    <property type="entry name" value="MFS_dom"/>
</dbReference>
<keyword evidence="4 7" id="KW-0812">Transmembrane</keyword>
<dbReference type="InterPro" id="IPR011701">
    <property type="entry name" value="MFS"/>
</dbReference>
<sequence>MNVKPNVRVGWIIAALIMGMILSALDATVVATAMPTIVNQLGDFSLYSWIFSIYMMMTILGMPLFGKFADQYGRTKTYLIGMGLFMLGSLLCGLSVNMPMLIISRGIQGIGAGAVVPVTLTIVGDLFTPEKRAKMQGIFGMLFGIASVLGPSVGGFLVDKGDWTWAFYINLPFGLLGMLFIGLFLPESTTKRNQLVDWKGIITLVLGTSVLLIDLVLVGHSDPSLRIEWNSFPSLALCVIGLTFLAGFIRIEAQAKDPIVPLFLFRNKVVALVCAVAFFTGIAMYGAIIYIPFFLQKVLGDNATVAGNALLPLMISFVIGSIIGGRLLLLLTYRSVLAIGMFLIALGFFLFATMHADTSRAAVSTYMWAAGTGLGVVIPILTIAMQEAVDKQWRGSMTSASSFFRMFGGVFGASLMAALMSTRLQQGLYRFEAAPASSSLESGLTADILLQGQASGTLPPEMMDTWMHVLTSSLQQVFILGGVLSFVGFTIALGMGTMKLKRDQKRLQV</sequence>
<dbReference type="Pfam" id="PF07690">
    <property type="entry name" value="MFS_1"/>
    <property type="match status" value="1"/>
</dbReference>
<dbReference type="PROSITE" id="PS50850">
    <property type="entry name" value="MFS"/>
    <property type="match status" value="1"/>
</dbReference>
<feature type="transmembrane region" description="Helical" evidence="7">
    <location>
        <begin position="78"/>
        <end position="103"/>
    </location>
</feature>
<dbReference type="InterPro" id="IPR004638">
    <property type="entry name" value="EmrB-like"/>
</dbReference>
<keyword evidence="3" id="KW-1003">Cell membrane</keyword>
<keyword evidence="10" id="KW-1185">Reference proteome</keyword>
<feature type="transmembrane region" description="Helical" evidence="7">
    <location>
        <begin position="366"/>
        <end position="383"/>
    </location>
</feature>
<dbReference type="Gene3D" id="1.20.1250.20">
    <property type="entry name" value="MFS general substrate transporter like domains"/>
    <property type="match status" value="1"/>
</dbReference>
<feature type="transmembrane region" description="Helical" evidence="7">
    <location>
        <begin position="305"/>
        <end position="329"/>
    </location>
</feature>
<dbReference type="PRINTS" id="PR01036">
    <property type="entry name" value="TCRTETB"/>
</dbReference>
<feature type="transmembrane region" description="Helical" evidence="7">
    <location>
        <begin position="164"/>
        <end position="186"/>
    </location>
</feature>
<feature type="transmembrane region" description="Helical" evidence="7">
    <location>
        <begin position="139"/>
        <end position="158"/>
    </location>
</feature>
<dbReference type="GeneID" id="95749003"/>
<dbReference type="RefSeq" id="WP_106833121.1">
    <property type="nucleotide sequence ID" value="NZ_JARMEW010000014.1"/>
</dbReference>
<dbReference type="NCBIfam" id="TIGR00711">
    <property type="entry name" value="efflux_EmrB"/>
    <property type="match status" value="1"/>
</dbReference>
<feature type="domain" description="Major facilitator superfamily (MFS) profile" evidence="8">
    <location>
        <begin position="12"/>
        <end position="500"/>
    </location>
</feature>
<dbReference type="InterPro" id="IPR036259">
    <property type="entry name" value="MFS_trans_sf"/>
</dbReference>
<reference evidence="9 10" key="1">
    <citation type="submission" date="2018-03" db="EMBL/GenBank/DDBJ databases">
        <title>Brevisbacillus phylogenomics.</title>
        <authorList>
            <person name="Dunlap C."/>
        </authorList>
    </citation>
    <scope>NUCLEOTIDE SEQUENCE [LARGE SCALE GENOMIC DNA]</scope>
    <source>
        <strain evidence="9 10">NRRL B-41110</strain>
    </source>
</reference>
<feature type="transmembrane region" description="Helical" evidence="7">
    <location>
        <begin position="403"/>
        <end position="421"/>
    </location>
</feature>
<gene>
    <name evidence="9" type="ORF">C7R92_02440</name>
</gene>
<evidence type="ECO:0000256" key="7">
    <source>
        <dbReference type="SAM" id="Phobius"/>
    </source>
</evidence>
<keyword evidence="2" id="KW-0813">Transport</keyword>
<evidence type="ECO:0000259" key="8">
    <source>
        <dbReference type="PROSITE" id="PS50850"/>
    </source>
</evidence>
<feature type="transmembrane region" description="Helical" evidence="7">
    <location>
        <begin position="231"/>
        <end position="249"/>
    </location>
</feature>
<feature type="transmembrane region" description="Helical" evidence="7">
    <location>
        <begin position="198"/>
        <end position="219"/>
    </location>
</feature>
<keyword evidence="5 7" id="KW-1133">Transmembrane helix</keyword>
<feature type="transmembrane region" description="Helical" evidence="7">
    <location>
        <begin position="109"/>
        <end position="127"/>
    </location>
</feature>
<name>A0ABX5FVA3_9BACL</name>
<comment type="caution">
    <text evidence="9">The sequence shown here is derived from an EMBL/GenBank/DDBJ whole genome shotgun (WGS) entry which is preliminary data.</text>
</comment>
<feature type="transmembrane region" description="Helical" evidence="7">
    <location>
        <begin position="12"/>
        <end position="34"/>
    </location>
</feature>
<feature type="transmembrane region" description="Helical" evidence="7">
    <location>
        <begin position="336"/>
        <end position="354"/>
    </location>
</feature>
<evidence type="ECO:0000256" key="4">
    <source>
        <dbReference type="ARBA" id="ARBA00022692"/>
    </source>
</evidence>
<feature type="transmembrane region" description="Helical" evidence="7">
    <location>
        <begin position="477"/>
        <end position="496"/>
    </location>
</feature>
<evidence type="ECO:0000256" key="2">
    <source>
        <dbReference type="ARBA" id="ARBA00022448"/>
    </source>
</evidence>
<evidence type="ECO:0000256" key="6">
    <source>
        <dbReference type="ARBA" id="ARBA00023136"/>
    </source>
</evidence>
<protein>
    <submittedName>
        <fullName evidence="9">MFS transporter</fullName>
    </submittedName>
</protein>
<feature type="transmembrane region" description="Helical" evidence="7">
    <location>
        <begin position="269"/>
        <end position="293"/>
    </location>
</feature>
<dbReference type="EMBL" id="PXZO01000002">
    <property type="protein sequence ID" value="PSK14484.1"/>
    <property type="molecule type" value="Genomic_DNA"/>
</dbReference>
<dbReference type="PANTHER" id="PTHR23501">
    <property type="entry name" value="MAJOR FACILITATOR SUPERFAMILY"/>
    <property type="match status" value="1"/>
</dbReference>
<dbReference type="SUPFAM" id="SSF103473">
    <property type="entry name" value="MFS general substrate transporter"/>
    <property type="match status" value="1"/>
</dbReference>
<evidence type="ECO:0000313" key="10">
    <source>
        <dbReference type="Proteomes" id="UP000241645"/>
    </source>
</evidence>
<keyword evidence="6 7" id="KW-0472">Membrane</keyword>
<organism evidence="9 10">
    <name type="scientific">Brevibacillus porteri</name>
    <dbReference type="NCBI Taxonomy" id="2126350"/>
    <lineage>
        <taxon>Bacteria</taxon>
        <taxon>Bacillati</taxon>
        <taxon>Bacillota</taxon>
        <taxon>Bacilli</taxon>
        <taxon>Bacillales</taxon>
        <taxon>Paenibacillaceae</taxon>
        <taxon>Brevibacillus</taxon>
    </lineage>
</organism>
<evidence type="ECO:0000313" key="9">
    <source>
        <dbReference type="EMBL" id="PSK14484.1"/>
    </source>
</evidence>